<dbReference type="RefSeq" id="WP_101342531.1">
    <property type="nucleotide sequence ID" value="NZ_PJAI02000013.1"/>
</dbReference>
<reference evidence="3 4" key="1">
    <citation type="submission" date="2019-08" db="EMBL/GenBank/DDBJ databases">
        <title>Microbe sample from Colwellia echini.</title>
        <authorList>
            <person name="Christiansen L."/>
            <person name="Pathiraja D."/>
            <person name="Schultz-Johansen M."/>
            <person name="Choi I.-G."/>
            <person name="Stougaard P."/>
        </authorList>
    </citation>
    <scope>NUCLEOTIDE SEQUENCE [LARGE SCALE GENOMIC DNA]</scope>
    <source>
        <strain evidence="3 4">A3</strain>
    </source>
</reference>
<dbReference type="InterPro" id="IPR001623">
    <property type="entry name" value="DnaJ_domain"/>
</dbReference>
<dbReference type="EMBL" id="PJAI02000013">
    <property type="protein sequence ID" value="TYK65140.1"/>
    <property type="molecule type" value="Genomic_DNA"/>
</dbReference>
<feature type="domain" description="J" evidence="2">
    <location>
        <begin position="2"/>
        <end position="68"/>
    </location>
</feature>
<dbReference type="PANTHER" id="PTHR44029:SF1">
    <property type="entry name" value="DNAJ HOMOLOG SUBFAMILY C MEMBER 21"/>
    <property type="match status" value="1"/>
</dbReference>
<dbReference type="Pfam" id="PF00226">
    <property type="entry name" value="DnaJ"/>
    <property type="match status" value="1"/>
</dbReference>
<comment type="caution">
    <text evidence="3">The sequence shown here is derived from an EMBL/GenBank/DDBJ whole genome shotgun (WGS) entry which is preliminary data.</text>
</comment>
<dbReference type="Gene3D" id="1.10.287.110">
    <property type="entry name" value="DnaJ domain"/>
    <property type="match status" value="1"/>
</dbReference>
<dbReference type="SMART" id="SM00271">
    <property type="entry name" value="DnaJ"/>
    <property type="match status" value="1"/>
</dbReference>
<keyword evidence="4" id="KW-1185">Reference proteome</keyword>
<keyword evidence="1" id="KW-0143">Chaperone</keyword>
<protein>
    <submittedName>
        <fullName evidence="3">J domain-containing protein</fullName>
    </submittedName>
</protein>
<evidence type="ECO:0000259" key="2">
    <source>
        <dbReference type="PROSITE" id="PS50076"/>
    </source>
</evidence>
<evidence type="ECO:0000313" key="3">
    <source>
        <dbReference type="EMBL" id="TYK65140.1"/>
    </source>
</evidence>
<dbReference type="InterPro" id="IPR036869">
    <property type="entry name" value="J_dom_sf"/>
</dbReference>
<gene>
    <name evidence="3" type="ORF">CWS31_011755</name>
</gene>
<organism evidence="3 4">
    <name type="scientific">Colwellia echini</name>
    <dbReference type="NCBI Taxonomy" id="1982103"/>
    <lineage>
        <taxon>Bacteria</taxon>
        <taxon>Pseudomonadati</taxon>
        <taxon>Pseudomonadota</taxon>
        <taxon>Gammaproteobacteria</taxon>
        <taxon>Alteromonadales</taxon>
        <taxon>Colwelliaceae</taxon>
        <taxon>Colwellia</taxon>
    </lineage>
</organism>
<name>A0ABY3MVB2_9GAMM</name>
<dbReference type="Proteomes" id="UP000815846">
    <property type="component" value="Unassembled WGS sequence"/>
</dbReference>
<dbReference type="PANTHER" id="PTHR44029">
    <property type="entry name" value="DNAJ HOMOLOG SUBFAMILY C MEMBER 21"/>
    <property type="match status" value="1"/>
</dbReference>
<proteinExistence type="predicted"/>
<dbReference type="InterPro" id="IPR051964">
    <property type="entry name" value="Chaperone_stress_response"/>
</dbReference>
<dbReference type="PROSITE" id="PS00636">
    <property type="entry name" value="DNAJ_1"/>
    <property type="match status" value="1"/>
</dbReference>
<dbReference type="InterPro" id="IPR018253">
    <property type="entry name" value="DnaJ_domain_CS"/>
</dbReference>
<dbReference type="PRINTS" id="PR00625">
    <property type="entry name" value="JDOMAIN"/>
</dbReference>
<evidence type="ECO:0000313" key="4">
    <source>
        <dbReference type="Proteomes" id="UP000815846"/>
    </source>
</evidence>
<dbReference type="PROSITE" id="PS50076">
    <property type="entry name" value="DNAJ_2"/>
    <property type="match status" value="1"/>
</dbReference>
<evidence type="ECO:0000256" key="1">
    <source>
        <dbReference type="ARBA" id="ARBA00023186"/>
    </source>
</evidence>
<dbReference type="SUPFAM" id="SSF46565">
    <property type="entry name" value="Chaperone J-domain"/>
    <property type="match status" value="1"/>
</dbReference>
<dbReference type="CDD" id="cd06257">
    <property type="entry name" value="DnaJ"/>
    <property type="match status" value="1"/>
</dbReference>
<accession>A0ABY3MVB2</accession>
<sequence length="88" mass="10224">MDYFEQLGVGRDATTTEIKKAYRKLANKYHPDKNNDSGIDVEEQFQLIKTAYDTLSDPQKRKLYLKSNYTLITDPREVADSFWQSALS</sequence>